<feature type="transmembrane region" description="Helical" evidence="1">
    <location>
        <begin position="20"/>
        <end position="44"/>
    </location>
</feature>
<organism evidence="2 3">
    <name type="scientific">Mycoplasmopsis gallopavonis</name>
    <dbReference type="NCBI Taxonomy" id="76629"/>
    <lineage>
        <taxon>Bacteria</taxon>
        <taxon>Bacillati</taxon>
        <taxon>Mycoplasmatota</taxon>
        <taxon>Mycoplasmoidales</taxon>
        <taxon>Metamycoplasmataceae</taxon>
        <taxon>Mycoplasmopsis</taxon>
    </lineage>
</organism>
<proteinExistence type="predicted"/>
<keyword evidence="1" id="KW-1133">Transmembrane helix</keyword>
<dbReference type="EMBL" id="LR215031">
    <property type="protein sequence ID" value="VEU72917.1"/>
    <property type="molecule type" value="Genomic_DNA"/>
</dbReference>
<dbReference type="OrthoDB" id="401258at2"/>
<keyword evidence="3" id="KW-1185">Reference proteome</keyword>
<accession>A0A449AZJ8</accession>
<keyword evidence="1" id="KW-0472">Membrane</keyword>
<gene>
    <name evidence="2" type="ORF">NCTC10186_00393</name>
</gene>
<sequence length="81" mass="8781">MKLEQLSKISPEKYKDLTVGFSLIALATGIGAIANAIAPLIGLIKTSLAPQGEIKDKLVSYKWQLNDSKTKAPLETFSTFD</sequence>
<evidence type="ECO:0000313" key="2">
    <source>
        <dbReference type="EMBL" id="VEU72917.1"/>
    </source>
</evidence>
<dbReference type="AlphaFoldDB" id="A0A449AZJ8"/>
<evidence type="ECO:0000256" key="1">
    <source>
        <dbReference type="SAM" id="Phobius"/>
    </source>
</evidence>
<protein>
    <submittedName>
        <fullName evidence="2">Uncharacterized protein</fullName>
    </submittedName>
</protein>
<dbReference type="Proteomes" id="UP000289862">
    <property type="component" value="Chromosome"/>
</dbReference>
<dbReference type="RefSeq" id="WP_119571945.1">
    <property type="nucleotide sequence ID" value="NZ_LR215031.1"/>
</dbReference>
<dbReference type="KEGG" id="mgal:NCTC10186_00393"/>
<keyword evidence="1" id="KW-0812">Transmembrane</keyword>
<evidence type="ECO:0000313" key="3">
    <source>
        <dbReference type="Proteomes" id="UP000289862"/>
    </source>
</evidence>
<name>A0A449AZJ8_9BACT</name>
<reference evidence="2 3" key="1">
    <citation type="submission" date="2019-01" db="EMBL/GenBank/DDBJ databases">
        <authorList>
            <consortium name="Pathogen Informatics"/>
        </authorList>
    </citation>
    <scope>NUCLEOTIDE SEQUENCE [LARGE SCALE GENOMIC DNA]</scope>
    <source>
        <strain evidence="2 3">NCTC10186</strain>
    </source>
</reference>